<dbReference type="CDD" id="cd01667">
    <property type="entry name" value="TGS_ThrRS"/>
    <property type="match status" value="1"/>
</dbReference>
<dbReference type="Gene3D" id="3.10.20.30">
    <property type="match status" value="1"/>
</dbReference>
<accession>A0AAW1VFP6</accession>
<keyword evidence="2" id="KW-1185">Reference proteome</keyword>
<comment type="caution">
    <text evidence="1">The sequence shown here is derived from an EMBL/GenBank/DDBJ whole genome shotgun (WGS) entry which is preliminary data.</text>
</comment>
<dbReference type="InterPro" id="IPR012675">
    <property type="entry name" value="Beta-grasp_dom_sf"/>
</dbReference>
<reference evidence="1 2" key="1">
    <citation type="submission" date="2023-03" db="EMBL/GenBank/DDBJ databases">
        <title>Genome insight into feeding habits of ladybird beetles.</title>
        <authorList>
            <person name="Li H.-S."/>
            <person name="Huang Y.-H."/>
            <person name="Pang H."/>
        </authorList>
    </citation>
    <scope>NUCLEOTIDE SEQUENCE [LARGE SCALE GENOMIC DNA]</scope>
    <source>
        <strain evidence="1">SYSU_2023b</strain>
        <tissue evidence="1">Whole body</tissue>
    </source>
</reference>
<protein>
    <recommendedName>
        <fullName evidence="3">39S ribosomal protein L39, mitochondrial</fullName>
    </recommendedName>
</protein>
<gene>
    <name evidence="1" type="ORF">WA026_013306</name>
</gene>
<dbReference type="Proteomes" id="UP001431783">
    <property type="component" value="Unassembled WGS sequence"/>
</dbReference>
<organism evidence="1 2">
    <name type="scientific">Henosepilachna vigintioctopunctata</name>
    <dbReference type="NCBI Taxonomy" id="420089"/>
    <lineage>
        <taxon>Eukaryota</taxon>
        <taxon>Metazoa</taxon>
        <taxon>Ecdysozoa</taxon>
        <taxon>Arthropoda</taxon>
        <taxon>Hexapoda</taxon>
        <taxon>Insecta</taxon>
        <taxon>Pterygota</taxon>
        <taxon>Neoptera</taxon>
        <taxon>Endopterygota</taxon>
        <taxon>Coleoptera</taxon>
        <taxon>Polyphaga</taxon>
        <taxon>Cucujiformia</taxon>
        <taxon>Coccinelloidea</taxon>
        <taxon>Coccinellidae</taxon>
        <taxon>Epilachninae</taxon>
        <taxon>Epilachnini</taxon>
        <taxon>Henosepilachna</taxon>
    </lineage>
</organism>
<proteinExistence type="predicted"/>
<evidence type="ECO:0000313" key="1">
    <source>
        <dbReference type="EMBL" id="KAK9890969.1"/>
    </source>
</evidence>
<name>A0AAW1VFP6_9CUCU</name>
<sequence>MNITRHRFVSILGQCTLFNSRRTITSEELTRQNILFNNEKKRQKEMVGRIEKIEIEYEGPQDKKVLMMNKNISTPYDCARHLGENVCRRSAVALIDQTTLWHMHKPLPDSCRLELLHYHIPQPSLVNKIYWRTCSFLLGALVNDAFKDNIEVKLHSFPSPNVRSGSFVYDVQLSLDNWQPTEKELRVLSIDFIKFCQKSILSTV</sequence>
<dbReference type="AlphaFoldDB" id="A0AAW1VFP6"/>
<evidence type="ECO:0000313" key="2">
    <source>
        <dbReference type="Proteomes" id="UP001431783"/>
    </source>
</evidence>
<evidence type="ECO:0008006" key="3">
    <source>
        <dbReference type="Google" id="ProtNLM"/>
    </source>
</evidence>
<dbReference type="EMBL" id="JARQZJ010000127">
    <property type="protein sequence ID" value="KAK9890969.1"/>
    <property type="molecule type" value="Genomic_DNA"/>
</dbReference>